<dbReference type="GO" id="GO:0016757">
    <property type="term" value="F:glycosyltransferase activity"/>
    <property type="evidence" value="ECO:0007669"/>
    <property type="project" value="UniProtKB-KW"/>
</dbReference>
<feature type="region of interest" description="Disordered" evidence="4">
    <location>
        <begin position="1"/>
        <end position="56"/>
    </location>
</feature>
<dbReference type="SUPFAM" id="SSF53756">
    <property type="entry name" value="UDP-Glycosyltransferase/glycogen phosphorylase"/>
    <property type="match status" value="1"/>
</dbReference>
<evidence type="ECO:0000256" key="1">
    <source>
        <dbReference type="ARBA" id="ARBA00006739"/>
    </source>
</evidence>
<dbReference type="SUPFAM" id="SSF48452">
    <property type="entry name" value="TPR-like"/>
    <property type="match status" value="1"/>
</dbReference>
<proteinExistence type="inferred from homology"/>
<feature type="compositionally biased region" description="Polar residues" evidence="4">
    <location>
        <begin position="951"/>
        <end position="963"/>
    </location>
</feature>
<evidence type="ECO:0000256" key="4">
    <source>
        <dbReference type="SAM" id="MobiDB-lite"/>
    </source>
</evidence>
<organism evidence="6 7">
    <name type="scientific">Oecophyllibacter saccharovorans</name>
    <dbReference type="NCBI Taxonomy" id="2558360"/>
    <lineage>
        <taxon>Bacteria</taxon>
        <taxon>Pseudomonadati</taxon>
        <taxon>Pseudomonadota</taxon>
        <taxon>Alphaproteobacteria</taxon>
        <taxon>Acetobacterales</taxon>
        <taxon>Acetobacteraceae</taxon>
        <taxon>Oecophyllibacter</taxon>
    </lineage>
</organism>
<sequence>MMSKGSGPQSRPSQREGGSETGGRYRAETRRFAGYGSAAAEAARAEGRRRRAREAREAFEQGQDALAAGKPAEGFFWLERSERLTGGCSVATLAKVTAALALDRPQVALPGLQRLRQAHDLPEASYGEALCLERLGRVPEAARLLQHCLDHLPVPEAFQPLADRLARVSHRPGWATLSNDSTLLLRSPVAAEVRLDGELLGWLPPGRHMLEGLDKADEEAGPASGGHPGRYLAGRYLTVRVQGRDILGSPFDLQALRRCESLVVATESGISGWLYHPAEPDFRPKLFLEPLHPSFDVSEKNFPLDVSACLGPEGTQEAEEWFPAAQRGLIRPWFFTLERAALPDLAEGASFVLKDTHGRPLRGAPVYGSLADLRAHVPGVPVMSLPLAYKPAEPEEGRTDLSAPEPARQKPVDGCVVIVPVHNGSQDTFDCLQSLLLSVAPEEAQLLVIDDASTDPALLQRLEALAGSGRLTLLRNERNLGFVGSVNRGLAHVLAQAGVAENAVIPAAEAVLKPVPDVILLNSDTYVFPGWLSRLRRWLSLPRVGTATPFSNAGGQLSWPSVSQANPFPSLEEARQLDRLCASLPRAAPMNEESGTGVASPPPLVTGNGFCMGISGACLQQTGLLRAEVFAQGYGEENDFCLRASAAGFVHLAATDVYVRHRGNVSFGPGGQALLARNLRLVEMLHPGYLQQVQAFEQRDPLAPMRRELAEAWLLAQFEHFPAGKEIFTAGSVVLIEHEGGGGVARAVRERGAALRQEGFMALTLSPTASGCRLALAEPAAGEMPGQVRPEINYSLPAEGPRLVGLLKALGTKAVEWHHLVGHAPWMRQLHVELGVPYDAYVHDHVWFCPRIALLSPEGNYCGEPDLAACRACVARGGMVLGEEIELPALRQRSAQELAAARHVVAPSQDAGARLKRHFPASRPVTVRAPQDESRLRQAFREARVRRSHQPGHQSGRGSVSGENPVSRWRIGIVGGISRWKGGDLLLDLARYVHQAQLPLDFVLIGTSEHDEALISAGVAVTGPYREEEALELVEKAELDLGFIPSLAPETWCYALEWLWRAGVKVACFDIGAVPERIRAAERAAGGAEPGNEPFFGMVLPVLSAAGNDGVEKEVVALAQRLLALASQERPPGVAERSDKAQEAS</sequence>
<gene>
    <name evidence="6" type="ORF">E3202_05795</name>
</gene>
<feature type="domain" description="Glycosyltransferase 2-like" evidence="5">
    <location>
        <begin position="417"/>
        <end position="541"/>
    </location>
</feature>
<dbReference type="InterPro" id="IPR029044">
    <property type="entry name" value="Nucleotide-diphossugar_trans"/>
</dbReference>
<dbReference type="Gene3D" id="3.90.550.10">
    <property type="entry name" value="Spore Coat Polysaccharide Biosynthesis Protein SpsA, Chain A"/>
    <property type="match status" value="1"/>
</dbReference>
<dbReference type="PANTHER" id="PTHR43179">
    <property type="entry name" value="RHAMNOSYLTRANSFERASE WBBL"/>
    <property type="match status" value="1"/>
</dbReference>
<keyword evidence="2" id="KW-0328">Glycosyltransferase</keyword>
<feature type="region of interest" description="Disordered" evidence="4">
    <location>
        <begin position="942"/>
        <end position="963"/>
    </location>
</feature>
<evidence type="ECO:0000256" key="2">
    <source>
        <dbReference type="ARBA" id="ARBA00022676"/>
    </source>
</evidence>
<reference evidence="6 7" key="1">
    <citation type="submission" date="2019-03" db="EMBL/GenBank/DDBJ databases">
        <title>The complete genome sequence of Neokomagataea sp. Jb2 NBRC113641.</title>
        <authorList>
            <person name="Chua K.-O."/>
            <person name="Chan K.-G."/>
            <person name="See-Too W.-S."/>
        </authorList>
    </citation>
    <scope>NUCLEOTIDE SEQUENCE [LARGE SCALE GENOMIC DNA]</scope>
    <source>
        <strain evidence="6 7">Jb2</strain>
    </source>
</reference>
<dbReference type="SUPFAM" id="SSF53448">
    <property type="entry name" value="Nucleotide-diphospho-sugar transferases"/>
    <property type="match status" value="1"/>
</dbReference>
<keyword evidence="7" id="KW-1185">Reference proteome</keyword>
<feature type="compositionally biased region" description="Basic and acidic residues" evidence="4">
    <location>
        <begin position="13"/>
        <end position="31"/>
    </location>
</feature>
<comment type="similarity">
    <text evidence="1">Belongs to the glycosyltransferase 2 family.</text>
</comment>
<comment type="caution">
    <text evidence="6">The sequence shown here is derived from an EMBL/GenBank/DDBJ whole genome shotgun (WGS) entry which is preliminary data.</text>
</comment>
<protein>
    <submittedName>
        <fullName evidence="6">Glycosyltransferase</fullName>
    </submittedName>
</protein>
<accession>A0A506UL59</accession>
<dbReference type="PANTHER" id="PTHR43179:SF12">
    <property type="entry name" value="GALACTOFURANOSYLTRANSFERASE GLFT2"/>
    <property type="match status" value="1"/>
</dbReference>
<evidence type="ECO:0000313" key="6">
    <source>
        <dbReference type="EMBL" id="TPW34060.1"/>
    </source>
</evidence>
<feature type="compositionally biased region" description="Polar residues" evidence="4">
    <location>
        <begin position="1"/>
        <end position="12"/>
    </location>
</feature>
<dbReference type="Gene3D" id="3.40.50.2000">
    <property type="entry name" value="Glycogen Phosphorylase B"/>
    <property type="match status" value="1"/>
</dbReference>
<dbReference type="Gene3D" id="1.25.40.10">
    <property type="entry name" value="Tetratricopeptide repeat domain"/>
    <property type="match status" value="1"/>
</dbReference>
<name>A0A506UL59_9PROT</name>
<evidence type="ECO:0000256" key="3">
    <source>
        <dbReference type="ARBA" id="ARBA00022679"/>
    </source>
</evidence>
<evidence type="ECO:0000259" key="5">
    <source>
        <dbReference type="Pfam" id="PF00535"/>
    </source>
</evidence>
<dbReference type="Proteomes" id="UP000315037">
    <property type="component" value="Unassembled WGS sequence"/>
</dbReference>
<keyword evidence="3 6" id="KW-0808">Transferase</keyword>
<dbReference type="Pfam" id="PF00535">
    <property type="entry name" value="Glycos_transf_2"/>
    <property type="match status" value="1"/>
</dbReference>
<dbReference type="EMBL" id="SORZ01000002">
    <property type="protein sequence ID" value="TPW34060.1"/>
    <property type="molecule type" value="Genomic_DNA"/>
</dbReference>
<dbReference type="AlphaFoldDB" id="A0A506UL59"/>
<dbReference type="InterPro" id="IPR001173">
    <property type="entry name" value="Glyco_trans_2-like"/>
</dbReference>
<dbReference type="InterPro" id="IPR011990">
    <property type="entry name" value="TPR-like_helical_dom_sf"/>
</dbReference>
<evidence type="ECO:0000313" key="7">
    <source>
        <dbReference type="Proteomes" id="UP000315037"/>
    </source>
</evidence>